<feature type="coiled-coil region" evidence="3">
    <location>
        <begin position="208"/>
        <end position="238"/>
    </location>
</feature>
<feature type="compositionally biased region" description="Low complexity" evidence="4">
    <location>
        <begin position="379"/>
        <end position="388"/>
    </location>
</feature>
<dbReference type="EMBL" id="CAJNOJ010000037">
    <property type="protein sequence ID" value="CAF0919224.1"/>
    <property type="molecule type" value="Genomic_DNA"/>
</dbReference>
<keyword evidence="1" id="KW-0547">Nucleotide-binding</keyword>
<evidence type="ECO:0000256" key="1">
    <source>
        <dbReference type="ARBA" id="ARBA00022741"/>
    </source>
</evidence>
<dbReference type="InterPro" id="IPR001806">
    <property type="entry name" value="Small_GTPase"/>
</dbReference>
<dbReference type="SMART" id="SM00174">
    <property type="entry name" value="RHO"/>
    <property type="match status" value="1"/>
</dbReference>
<dbReference type="PROSITE" id="PS51419">
    <property type="entry name" value="RAB"/>
    <property type="match status" value="1"/>
</dbReference>
<dbReference type="SMART" id="SM00175">
    <property type="entry name" value="RAB"/>
    <property type="match status" value="1"/>
</dbReference>
<dbReference type="AlphaFoldDB" id="A0A814B081"/>
<evidence type="ECO:0000256" key="2">
    <source>
        <dbReference type="ARBA" id="ARBA00023134"/>
    </source>
</evidence>
<gene>
    <name evidence="5" type="ORF">EDS130_LOCUS10678</name>
</gene>
<feature type="compositionally biased region" description="Polar residues" evidence="4">
    <location>
        <begin position="391"/>
        <end position="409"/>
    </location>
</feature>
<protein>
    <submittedName>
        <fullName evidence="5">Uncharacterized protein</fullName>
    </submittedName>
</protein>
<accession>A0A814B081</accession>
<dbReference type="SMART" id="SM00173">
    <property type="entry name" value="RAS"/>
    <property type="match status" value="1"/>
</dbReference>
<dbReference type="GO" id="GO:0005525">
    <property type="term" value="F:GTP binding"/>
    <property type="evidence" value="ECO:0007669"/>
    <property type="project" value="UniProtKB-KW"/>
</dbReference>
<feature type="compositionally biased region" description="Polar residues" evidence="4">
    <location>
        <begin position="360"/>
        <end position="378"/>
    </location>
</feature>
<dbReference type="Gene3D" id="3.40.50.300">
    <property type="entry name" value="P-loop containing nucleotide triphosphate hydrolases"/>
    <property type="match status" value="1"/>
</dbReference>
<dbReference type="PANTHER" id="PTHR47977">
    <property type="entry name" value="RAS-RELATED PROTEIN RAB"/>
    <property type="match status" value="1"/>
</dbReference>
<dbReference type="NCBIfam" id="TIGR00231">
    <property type="entry name" value="small_GTP"/>
    <property type="match status" value="1"/>
</dbReference>
<evidence type="ECO:0000313" key="6">
    <source>
        <dbReference type="Proteomes" id="UP000663852"/>
    </source>
</evidence>
<organism evidence="5 6">
    <name type="scientific">Adineta ricciae</name>
    <name type="common">Rotifer</name>
    <dbReference type="NCBI Taxonomy" id="249248"/>
    <lineage>
        <taxon>Eukaryota</taxon>
        <taxon>Metazoa</taxon>
        <taxon>Spiralia</taxon>
        <taxon>Gnathifera</taxon>
        <taxon>Rotifera</taxon>
        <taxon>Eurotatoria</taxon>
        <taxon>Bdelloidea</taxon>
        <taxon>Adinetida</taxon>
        <taxon>Adinetidae</taxon>
        <taxon>Adineta</taxon>
    </lineage>
</organism>
<feature type="coiled-coil region" evidence="3">
    <location>
        <begin position="51"/>
        <end position="165"/>
    </location>
</feature>
<dbReference type="CDD" id="cd00154">
    <property type="entry name" value="Rab"/>
    <property type="match status" value="1"/>
</dbReference>
<name>A0A814B081_ADIRI</name>
<dbReference type="SMART" id="SM00176">
    <property type="entry name" value="RAN"/>
    <property type="match status" value="1"/>
</dbReference>
<dbReference type="Pfam" id="PF00071">
    <property type="entry name" value="Ras"/>
    <property type="match status" value="1"/>
</dbReference>
<evidence type="ECO:0000256" key="4">
    <source>
        <dbReference type="SAM" id="MobiDB-lite"/>
    </source>
</evidence>
<dbReference type="InterPro" id="IPR005225">
    <property type="entry name" value="Small_GTP-bd"/>
</dbReference>
<dbReference type="FunFam" id="3.40.50.300:FF:003044">
    <property type="entry name" value="Predicted protein"/>
    <property type="match status" value="1"/>
</dbReference>
<reference evidence="5" key="1">
    <citation type="submission" date="2021-02" db="EMBL/GenBank/DDBJ databases">
        <authorList>
            <person name="Nowell W R."/>
        </authorList>
    </citation>
    <scope>NUCLEOTIDE SEQUENCE</scope>
</reference>
<keyword evidence="2" id="KW-0342">GTP-binding</keyword>
<dbReference type="GO" id="GO:0003924">
    <property type="term" value="F:GTPase activity"/>
    <property type="evidence" value="ECO:0007669"/>
    <property type="project" value="InterPro"/>
</dbReference>
<dbReference type="PRINTS" id="PR00449">
    <property type="entry name" value="RASTRNSFRMNG"/>
</dbReference>
<dbReference type="InterPro" id="IPR050227">
    <property type="entry name" value="Rab"/>
</dbReference>
<dbReference type="SMART" id="SM00177">
    <property type="entry name" value="ARF"/>
    <property type="match status" value="1"/>
</dbReference>
<feature type="region of interest" description="Disordered" evidence="4">
    <location>
        <begin position="321"/>
        <end position="416"/>
    </location>
</feature>
<comment type="caution">
    <text evidence="5">The sequence shown here is derived from an EMBL/GenBank/DDBJ whole genome shotgun (WGS) entry which is preliminary data.</text>
</comment>
<proteinExistence type="predicted"/>
<dbReference type="PROSITE" id="PS51421">
    <property type="entry name" value="RAS"/>
    <property type="match status" value="1"/>
</dbReference>
<evidence type="ECO:0000256" key="3">
    <source>
        <dbReference type="SAM" id="Coils"/>
    </source>
</evidence>
<dbReference type="InterPro" id="IPR027417">
    <property type="entry name" value="P-loop_NTPase"/>
</dbReference>
<dbReference type="PROSITE" id="PS51417">
    <property type="entry name" value="ARF"/>
    <property type="match status" value="1"/>
</dbReference>
<evidence type="ECO:0000313" key="5">
    <source>
        <dbReference type="EMBL" id="CAF0919224.1"/>
    </source>
</evidence>
<dbReference type="SUPFAM" id="SSF52540">
    <property type="entry name" value="P-loop containing nucleoside triphosphate hydrolases"/>
    <property type="match status" value="1"/>
</dbReference>
<sequence length="622" mass="71686">MSLIECDEEILIDKIFSNQEQIYDFYQTLRNVSSESVEQFQSILEVFVCDIVKYRKEVRRLEDSYRREKEMNEKYLRRIEEDQEREMRQLEEKVRKEEQHKFEAIRESIQERANKQISDLQANVQRLQSIEQCYLQRQSSEDASLVLLREEISKLTQENQTLNSSLNDSLTNITILKSDLQSLKSQLNERQTMLLLEKQTSSNAYREKESLQTNVRQLVEVNKKLRDENDTLREMAESNKSIATSPSDLALISKRSLSRTGSILEAYWNHHIPKIECSSPSYAQVIQQPYNPSALDSLDLDSADELDSGLSLTTVRDATELESDRDSKSIFRNAKQYRSMPIKRNNDNTDSDDASDQNSFDRTNPKRWSQQRSLKRTASSGRSSSIKHSGNKSLPLNLTTPQKQSTSTAADAPPEQIASNLPFDRMYKVVFCGDAAVGKSTLIMRLCKGKFISNIHSTLGVDFQNKQLELDSKRIAIQLWDTAGQERFRSVAKSYFRRCDGVILVYDATYERSFLNVREWIDTINESTSKKVSVMIVANKIDLRDQMRAEGKRVIERDDGARLAKEYQALFIETSAKDGTNSNETLIELARDMQFNEDIERYPIPGIDLNKTTKKSTCCNRS</sequence>
<dbReference type="Proteomes" id="UP000663852">
    <property type="component" value="Unassembled WGS sequence"/>
</dbReference>
<dbReference type="OrthoDB" id="9989112at2759"/>
<keyword evidence="3" id="KW-0175">Coiled coil</keyword>